<dbReference type="PANTHER" id="PTHR22760:SF2">
    <property type="entry name" value="ALPHA-1,2-MANNOSYLTRANSFERASE ALG9"/>
    <property type="match status" value="1"/>
</dbReference>
<evidence type="ECO:0000256" key="1">
    <source>
        <dbReference type="ARBA" id="ARBA00004477"/>
    </source>
</evidence>
<feature type="transmembrane region" description="Helical" evidence="10">
    <location>
        <begin position="392"/>
        <end position="414"/>
    </location>
</feature>
<reference evidence="12 13" key="1">
    <citation type="submission" date="2019-04" db="EMBL/GenBank/DDBJ databases">
        <title>Friends and foes A comparative genomics studyof 23 Aspergillus species from section Flavi.</title>
        <authorList>
            <consortium name="DOE Joint Genome Institute"/>
            <person name="Kjaerbolling I."/>
            <person name="Vesth T."/>
            <person name="Frisvad J.C."/>
            <person name="Nybo J.L."/>
            <person name="Theobald S."/>
            <person name="Kildgaard S."/>
            <person name="Isbrandt T."/>
            <person name="Kuo A."/>
            <person name="Sato A."/>
            <person name="Lyhne E.K."/>
            <person name="Kogle M.E."/>
            <person name="Wiebenga A."/>
            <person name="Kun R.S."/>
            <person name="Lubbers R.J."/>
            <person name="Makela M.R."/>
            <person name="Barry K."/>
            <person name="Chovatia M."/>
            <person name="Clum A."/>
            <person name="Daum C."/>
            <person name="Haridas S."/>
            <person name="He G."/>
            <person name="LaButti K."/>
            <person name="Lipzen A."/>
            <person name="Mondo S."/>
            <person name="Riley R."/>
            <person name="Salamov A."/>
            <person name="Simmons B.A."/>
            <person name="Magnuson J.K."/>
            <person name="Henrissat B."/>
            <person name="Mortensen U.H."/>
            <person name="Larsen T.O."/>
            <person name="Devries R.P."/>
            <person name="Grigoriev I.V."/>
            <person name="Machida M."/>
            <person name="Baker S.E."/>
            <person name="Andersen M.R."/>
        </authorList>
    </citation>
    <scope>NUCLEOTIDE SEQUENCE [LARGE SCALE GENOMIC DNA]</scope>
    <source>
        <strain evidence="12 13">CBS 763.97</strain>
    </source>
</reference>
<dbReference type="RefSeq" id="XP_031929155.1">
    <property type="nucleotide sequence ID" value="XM_032070175.1"/>
</dbReference>
<dbReference type="InterPro" id="IPR005599">
    <property type="entry name" value="GPI_mannosylTrfase"/>
</dbReference>
<feature type="transmembrane region" description="Helical" evidence="10">
    <location>
        <begin position="331"/>
        <end position="349"/>
    </location>
</feature>
<keyword evidence="4 10" id="KW-0328">Glycosyltransferase</keyword>
<feature type="transmembrane region" description="Helical" evidence="10">
    <location>
        <begin position="296"/>
        <end position="319"/>
    </location>
</feature>
<evidence type="ECO:0000256" key="3">
    <source>
        <dbReference type="ARBA" id="ARBA00007063"/>
    </source>
</evidence>
<dbReference type="Proteomes" id="UP000326268">
    <property type="component" value="Unassembled WGS sequence"/>
</dbReference>
<dbReference type="EC" id="2.4.1.-" evidence="10"/>
<sequence length="1025" mass="116811">MASARKTIEVPSMPAGQAPRSKKRPPPPPYYLPLNITLYVFLISNAIAAFLAPIQDCDEVFNFWEPTHYLDHGYGLQTWEYSPVYSIRSWLYVTIHAIVGKAASLALVTKSSQFYAIRFFLALICAACQTRLYAAICRTLSPKIGLFFLMIIAFSPGMFHASASFLPSSFTMYMSMLGLTAFLDWRRQKIAQGIMWFGLGAIIGWPFAGALIVPLLLTEVLVGFIAGSLGTVVSGIFNGAIRCLAILAAEIAVDYAFLRKFAVVPWNIVAYNIFGGEGKGPDIFGTEPWTFYIRNLLLNFNIWFILAMSAAPLLLLQAIFRPQATKKEVPLRTLAVIAPFYMWFAIFTAQPHKEERFMYPAYPFLALNAAIAIHIILSYVGSKGSKGANGTLLAQAKLTIVTLIVLAAINAGLLRTVGMITAYNAPLKVFEPLERLDIPHTGDSVCFGKEWYRFPSSFFLPDGMRAKFIRSEFRGLLPGEFPDATDYPALFDGTSQIPEGMNDLNQEDAGKYVDISQCSFMVDSYFPSHDATELEPDYIHDESQWEVMSCKHFLDASQTGLIGRLIWVPDLPGLPDQFQRKWGQYCLLRRRHMYYQADYPTNYHYRRQHNMTFTILPSTITQHHLSNVTAICLLATLTTYLLHSLWRKHHISKSPESDLEQKSLSPASKFKQPTRKPGEWIPSDFKRPPAAPYPDWDVHTTEPKPYRPFRYGPKYFITMGLRSMKWDEWIELDNHYPRYHADKARRIKERGAKCSKTAPEAMDAAMELLEELSTYLPERYPTLFRKTPTGITNLLTQETLTTVPPLPEDPMQTCGRLIQDDLALMLERPDGEYYLLAGSILLAGFWRLEDKYGMRLSDIHTSGSVPGYKEKLEKGMMNFFRRLRPEDPVLRNNYFIQVDESLPWSHSIGSEDGETVSWNTAEKNRAIEHHFFRSERQSLRRLPRSGAVVFTIRTYFEPITEVVKEPYVPGRLASAIRSWGEDVARYKGREKYGEVLLEYLDRMHEVQVAQGLEVDKEEEVRSYPF</sequence>
<dbReference type="InterPro" id="IPR021848">
    <property type="entry name" value="HODM_asu-like"/>
</dbReference>
<keyword evidence="5 12" id="KW-0808">Transferase</keyword>
<evidence type="ECO:0000256" key="5">
    <source>
        <dbReference type="ARBA" id="ARBA00022679"/>
    </source>
</evidence>
<dbReference type="GeneID" id="43654621"/>
<evidence type="ECO:0000256" key="9">
    <source>
        <dbReference type="ARBA" id="ARBA00023136"/>
    </source>
</evidence>
<keyword evidence="13" id="KW-1185">Reference proteome</keyword>
<comment type="similarity">
    <text evidence="3 10">Belongs to the glycosyltransferase 22 family.</text>
</comment>
<dbReference type="GO" id="GO:0005789">
    <property type="term" value="C:endoplasmic reticulum membrane"/>
    <property type="evidence" value="ECO:0007669"/>
    <property type="project" value="UniProtKB-SubCell"/>
</dbReference>
<comment type="subcellular location">
    <subcellularLocation>
        <location evidence="1 10">Endoplasmic reticulum membrane</location>
        <topology evidence="1 10">Multi-pass membrane protein</topology>
    </subcellularLocation>
</comment>
<dbReference type="GO" id="GO:0006487">
    <property type="term" value="P:protein N-linked glycosylation"/>
    <property type="evidence" value="ECO:0007669"/>
    <property type="project" value="TreeGrafter"/>
</dbReference>
<dbReference type="Pfam" id="PF03901">
    <property type="entry name" value="Glyco_transf_22"/>
    <property type="match status" value="1"/>
</dbReference>
<dbReference type="PANTHER" id="PTHR22760">
    <property type="entry name" value="GLYCOSYLTRANSFERASE"/>
    <property type="match status" value="1"/>
</dbReference>
<evidence type="ECO:0000256" key="6">
    <source>
        <dbReference type="ARBA" id="ARBA00022692"/>
    </source>
</evidence>
<evidence type="ECO:0000256" key="2">
    <source>
        <dbReference type="ARBA" id="ARBA00004922"/>
    </source>
</evidence>
<feature type="transmembrane region" description="Helical" evidence="10">
    <location>
        <begin position="194"/>
        <end position="217"/>
    </location>
</feature>
<name>A0A5N7A8A6_9EURO</name>
<gene>
    <name evidence="12" type="ORF">BDV27DRAFT_143898</name>
</gene>
<feature type="transmembrane region" description="Helical" evidence="10">
    <location>
        <begin position="89"/>
        <end position="108"/>
    </location>
</feature>
<keyword evidence="8 10" id="KW-1133">Transmembrane helix</keyword>
<comment type="pathway">
    <text evidence="2">Protein modification; protein glycosylation.</text>
</comment>
<keyword evidence="7 10" id="KW-0256">Endoplasmic reticulum</keyword>
<keyword evidence="6 10" id="KW-0812">Transmembrane</keyword>
<evidence type="ECO:0000256" key="8">
    <source>
        <dbReference type="ARBA" id="ARBA00022989"/>
    </source>
</evidence>
<dbReference type="GO" id="GO:0000026">
    <property type="term" value="F:alpha-1,2-mannosyltransferase activity"/>
    <property type="evidence" value="ECO:0007669"/>
    <property type="project" value="TreeGrafter"/>
</dbReference>
<dbReference type="AlphaFoldDB" id="A0A5N7A8A6"/>
<feature type="transmembrane region" description="Helical" evidence="10">
    <location>
        <begin position="361"/>
        <end position="380"/>
    </location>
</feature>
<organism evidence="12 13">
    <name type="scientific">Aspergillus caelatus</name>
    <dbReference type="NCBI Taxonomy" id="61420"/>
    <lineage>
        <taxon>Eukaryota</taxon>
        <taxon>Fungi</taxon>
        <taxon>Dikarya</taxon>
        <taxon>Ascomycota</taxon>
        <taxon>Pezizomycotina</taxon>
        <taxon>Eurotiomycetes</taxon>
        <taxon>Eurotiomycetidae</taxon>
        <taxon>Eurotiales</taxon>
        <taxon>Aspergillaceae</taxon>
        <taxon>Aspergillus</taxon>
        <taxon>Aspergillus subgen. Circumdati</taxon>
    </lineage>
</organism>
<protein>
    <recommendedName>
        <fullName evidence="10">Mannosyltransferase</fullName>
        <ecNumber evidence="10">2.4.1.-</ecNumber>
    </recommendedName>
</protein>
<feature type="transmembrane region" description="Helical" evidence="10">
    <location>
        <begin position="146"/>
        <end position="173"/>
    </location>
</feature>
<feature type="region of interest" description="Disordered" evidence="11">
    <location>
        <begin position="657"/>
        <end position="696"/>
    </location>
</feature>
<proteinExistence type="inferred from homology"/>
<evidence type="ECO:0000256" key="10">
    <source>
        <dbReference type="RuleBase" id="RU363075"/>
    </source>
</evidence>
<dbReference type="EMBL" id="ML737619">
    <property type="protein sequence ID" value="KAE8366074.1"/>
    <property type="molecule type" value="Genomic_DNA"/>
</dbReference>
<evidence type="ECO:0000313" key="12">
    <source>
        <dbReference type="EMBL" id="KAE8366074.1"/>
    </source>
</evidence>
<dbReference type="OrthoDB" id="497541at2759"/>
<evidence type="ECO:0000313" key="13">
    <source>
        <dbReference type="Proteomes" id="UP000326268"/>
    </source>
</evidence>
<accession>A0A5N7A8A6</accession>
<evidence type="ECO:0000256" key="11">
    <source>
        <dbReference type="SAM" id="MobiDB-lite"/>
    </source>
</evidence>
<keyword evidence="9 10" id="KW-0472">Membrane</keyword>
<evidence type="ECO:0000256" key="4">
    <source>
        <dbReference type="ARBA" id="ARBA00022676"/>
    </source>
</evidence>
<feature type="transmembrane region" description="Helical" evidence="10">
    <location>
        <begin position="223"/>
        <end position="245"/>
    </location>
</feature>
<feature type="transmembrane region" description="Helical" evidence="10">
    <location>
        <begin position="30"/>
        <end position="54"/>
    </location>
</feature>
<evidence type="ECO:0000256" key="7">
    <source>
        <dbReference type="ARBA" id="ARBA00022824"/>
    </source>
</evidence>
<dbReference type="Pfam" id="PF11927">
    <property type="entry name" value="HODM_asu-like"/>
    <property type="match status" value="1"/>
</dbReference>
<feature type="transmembrane region" description="Helical" evidence="10">
    <location>
        <begin position="115"/>
        <end position="134"/>
    </location>
</feature>
<dbReference type="UniPathway" id="UPA00378"/>